<dbReference type="GO" id="GO:0030288">
    <property type="term" value="C:outer membrane-bounded periplasmic space"/>
    <property type="evidence" value="ECO:0007669"/>
    <property type="project" value="TreeGrafter"/>
</dbReference>
<dbReference type="Gene3D" id="3.40.190.10">
    <property type="entry name" value="Periplasmic binding protein-like II"/>
    <property type="match status" value="2"/>
</dbReference>
<dbReference type="GO" id="GO:0030975">
    <property type="term" value="F:thiamine binding"/>
    <property type="evidence" value="ECO:0007669"/>
    <property type="project" value="TreeGrafter"/>
</dbReference>
<gene>
    <name evidence="2" type="ORF">HMPREF9306_02126</name>
</gene>
<sequence length="332" mass="35266">MKSKWLRRFAVKCAVAVVVVAALAVSLSLRPSPGLRLLCSNNEESCRSVADAYSKESGVSVAVTRMPTSQALARIESAPGEFDAWLGGPAEAYMLAEHRGLLEASRPDLSNIPSRFVDPRGYWHGVYAGVLAFCVRDESLTSWADLASLEWRGRYVLPDPLTSGTAASMLQVLAEVSGENRAKLVEFLKNLDAGALTYTMSGTSVAHLVAVGAADATVTFAPYCKFEKDQGAPVNVVYPLEGTGYEIGAVAVLTGAEPIAHDFVSFAVSDSGQRAGIVGSGQQATSLRIENNIETALAALNVEIVQPASAVSGAKREKMTEIWVDEVRRGSV</sequence>
<dbReference type="RefSeq" id="WP_016456929.1">
    <property type="nucleotide sequence ID" value="NZ_KE150269.1"/>
</dbReference>
<dbReference type="PANTHER" id="PTHR30006">
    <property type="entry name" value="THIAMINE-BINDING PERIPLASMIC PROTEIN-RELATED"/>
    <property type="match status" value="1"/>
</dbReference>
<dbReference type="GO" id="GO:0015888">
    <property type="term" value="P:thiamine transport"/>
    <property type="evidence" value="ECO:0007669"/>
    <property type="project" value="TreeGrafter"/>
</dbReference>
<evidence type="ECO:0000313" key="3">
    <source>
        <dbReference type="Proteomes" id="UP000014417"/>
    </source>
</evidence>
<proteinExistence type="predicted"/>
<dbReference type="OrthoDB" id="366726at2"/>
<keyword evidence="3" id="KW-1185">Reference proteome</keyword>
<accession>S2WXQ1</accession>
<keyword evidence="1" id="KW-0732">Signal</keyword>
<protein>
    <recommendedName>
        <fullName evidence="4">ABC transporter substrate-binding protein</fullName>
    </recommendedName>
</protein>
<dbReference type="Proteomes" id="UP000014417">
    <property type="component" value="Unassembled WGS sequence"/>
</dbReference>
<evidence type="ECO:0008006" key="4">
    <source>
        <dbReference type="Google" id="ProtNLM"/>
    </source>
</evidence>
<dbReference type="Pfam" id="PF13531">
    <property type="entry name" value="SBP_bac_11"/>
    <property type="match status" value="1"/>
</dbReference>
<reference evidence="2 3" key="1">
    <citation type="submission" date="2013-04" db="EMBL/GenBank/DDBJ databases">
        <title>The Genome Sequence of Propionimicrobium lymphophilum ACS-093-V-SCH5.</title>
        <authorList>
            <consortium name="The Broad Institute Genomics Platform"/>
            <person name="Earl A."/>
            <person name="Ward D."/>
            <person name="Feldgarden M."/>
            <person name="Gevers D."/>
            <person name="Saerens B."/>
            <person name="Vaneechoutte M."/>
            <person name="Walker B."/>
            <person name="Young S."/>
            <person name="Zeng Q."/>
            <person name="Gargeya S."/>
            <person name="Fitzgerald M."/>
            <person name="Haas B."/>
            <person name="Abouelleil A."/>
            <person name="Allen A.W."/>
            <person name="Alvarado L."/>
            <person name="Arachchi H.M."/>
            <person name="Berlin A.M."/>
            <person name="Chapman S.B."/>
            <person name="Gainer-Dewar J."/>
            <person name="Goldberg J."/>
            <person name="Griggs A."/>
            <person name="Gujja S."/>
            <person name="Hansen M."/>
            <person name="Howarth C."/>
            <person name="Imamovic A."/>
            <person name="Ireland A."/>
            <person name="Larimer J."/>
            <person name="McCowan C."/>
            <person name="Murphy C."/>
            <person name="Pearson M."/>
            <person name="Poon T.W."/>
            <person name="Priest M."/>
            <person name="Roberts A."/>
            <person name="Saif S."/>
            <person name="Shea T."/>
            <person name="Sisk P."/>
            <person name="Sykes S."/>
            <person name="Wortman J."/>
            <person name="Nusbaum C."/>
            <person name="Birren B."/>
        </authorList>
    </citation>
    <scope>NUCLEOTIDE SEQUENCE [LARGE SCALE GENOMIC DNA]</scope>
    <source>
        <strain evidence="2 3">ACS-093-V-SCH5</strain>
    </source>
</reference>
<name>S2WXQ1_9ACTN</name>
<dbReference type="HOGENOM" id="CLU_026974_0_1_11"/>
<dbReference type="AlphaFoldDB" id="S2WXQ1"/>
<evidence type="ECO:0000313" key="2">
    <source>
        <dbReference type="EMBL" id="EPD32554.1"/>
    </source>
</evidence>
<dbReference type="EMBL" id="AGZR01000009">
    <property type="protein sequence ID" value="EPD32554.1"/>
    <property type="molecule type" value="Genomic_DNA"/>
</dbReference>
<evidence type="ECO:0000256" key="1">
    <source>
        <dbReference type="ARBA" id="ARBA00022729"/>
    </source>
</evidence>
<dbReference type="PANTHER" id="PTHR30006:SF2">
    <property type="entry name" value="ABC TRANSPORTER SUBSTRATE-BINDING PROTEIN"/>
    <property type="match status" value="1"/>
</dbReference>
<organism evidence="2 3">
    <name type="scientific">Propionimicrobium lymphophilum ACS-093-V-SCH5</name>
    <dbReference type="NCBI Taxonomy" id="883161"/>
    <lineage>
        <taxon>Bacteria</taxon>
        <taxon>Bacillati</taxon>
        <taxon>Actinomycetota</taxon>
        <taxon>Actinomycetes</taxon>
        <taxon>Propionibacteriales</taxon>
        <taxon>Propionibacteriaceae</taxon>
        <taxon>Propionimicrobium</taxon>
    </lineage>
</organism>
<comment type="caution">
    <text evidence="2">The sequence shown here is derived from an EMBL/GenBank/DDBJ whole genome shotgun (WGS) entry which is preliminary data.</text>
</comment>
<dbReference type="GO" id="GO:0030976">
    <property type="term" value="F:thiamine pyrophosphate binding"/>
    <property type="evidence" value="ECO:0007669"/>
    <property type="project" value="TreeGrafter"/>
</dbReference>
<dbReference type="SUPFAM" id="SSF53850">
    <property type="entry name" value="Periplasmic binding protein-like II"/>
    <property type="match status" value="1"/>
</dbReference>
<dbReference type="STRING" id="883161.HMPREF9306_02126"/>